<reference evidence="6 7" key="1">
    <citation type="submission" date="2016-10" db="EMBL/GenBank/DDBJ databases">
        <authorList>
            <person name="Varghese N."/>
            <person name="Submissions S."/>
        </authorList>
    </citation>
    <scope>NUCLEOTIDE SEQUENCE [LARGE SCALE GENOMIC DNA]</scope>
    <source>
        <strain evidence="6 7">IAM 15147</strain>
    </source>
</reference>
<feature type="domain" description="ABC transporter" evidence="5">
    <location>
        <begin position="4"/>
        <end position="237"/>
    </location>
</feature>
<dbReference type="AlphaFoldDB" id="A0AA94HL18"/>
<dbReference type="GO" id="GO:0005524">
    <property type="term" value="F:ATP binding"/>
    <property type="evidence" value="ECO:0007669"/>
    <property type="project" value="UniProtKB-KW"/>
</dbReference>
<dbReference type="InterPro" id="IPR050166">
    <property type="entry name" value="ABC_transporter_ATP-bind"/>
</dbReference>
<evidence type="ECO:0000256" key="3">
    <source>
        <dbReference type="ARBA" id="ARBA00022840"/>
    </source>
</evidence>
<dbReference type="SMART" id="SM00382">
    <property type="entry name" value="AAA"/>
    <property type="match status" value="1"/>
</dbReference>
<proteinExistence type="predicted"/>
<dbReference type="Pfam" id="PF00005">
    <property type="entry name" value="ABC_tran"/>
    <property type="match status" value="1"/>
</dbReference>
<comment type="caution">
    <text evidence="6">The sequence shown here is derived from an EMBL/GenBank/DDBJ whole genome shotgun (WGS) entry which is preliminary data.</text>
</comment>
<dbReference type="Gene3D" id="3.40.50.300">
    <property type="entry name" value="P-loop containing nucleotide triphosphate hydrolases"/>
    <property type="match status" value="1"/>
</dbReference>
<evidence type="ECO:0000313" key="6">
    <source>
        <dbReference type="EMBL" id="SFR98720.1"/>
    </source>
</evidence>
<organism evidence="6 7">
    <name type="scientific">Agrococcus baldri</name>
    <dbReference type="NCBI Taxonomy" id="153730"/>
    <lineage>
        <taxon>Bacteria</taxon>
        <taxon>Bacillati</taxon>
        <taxon>Actinomycetota</taxon>
        <taxon>Actinomycetes</taxon>
        <taxon>Micrococcales</taxon>
        <taxon>Microbacteriaceae</taxon>
        <taxon>Agrococcus</taxon>
    </lineage>
</organism>
<dbReference type="EMBL" id="FOZN01000001">
    <property type="protein sequence ID" value="SFR98720.1"/>
    <property type="molecule type" value="Genomic_DNA"/>
</dbReference>
<protein>
    <submittedName>
        <fullName evidence="6">NitT/TauT family transport system ATP-binding protein</fullName>
    </submittedName>
</protein>
<dbReference type="InterPro" id="IPR003439">
    <property type="entry name" value="ABC_transporter-like_ATP-bd"/>
</dbReference>
<dbReference type="PROSITE" id="PS50893">
    <property type="entry name" value="ABC_TRANSPORTER_2"/>
    <property type="match status" value="1"/>
</dbReference>
<keyword evidence="2" id="KW-0547">Nucleotide-binding</keyword>
<dbReference type="CDD" id="cd03293">
    <property type="entry name" value="ABC_NrtD_SsuB_transporters"/>
    <property type="match status" value="1"/>
</dbReference>
<feature type="compositionally biased region" description="Low complexity" evidence="4">
    <location>
        <begin position="258"/>
        <end position="269"/>
    </location>
</feature>
<dbReference type="InterPro" id="IPR027417">
    <property type="entry name" value="P-loop_NTPase"/>
</dbReference>
<dbReference type="PANTHER" id="PTHR42788">
    <property type="entry name" value="TAURINE IMPORT ATP-BINDING PROTEIN-RELATED"/>
    <property type="match status" value="1"/>
</dbReference>
<evidence type="ECO:0000256" key="2">
    <source>
        <dbReference type="ARBA" id="ARBA00022741"/>
    </source>
</evidence>
<dbReference type="RefSeq" id="WP_092915116.1">
    <property type="nucleotide sequence ID" value="NZ_FOZN01000001.1"/>
</dbReference>
<evidence type="ECO:0000256" key="1">
    <source>
        <dbReference type="ARBA" id="ARBA00022448"/>
    </source>
</evidence>
<dbReference type="GO" id="GO:0016887">
    <property type="term" value="F:ATP hydrolysis activity"/>
    <property type="evidence" value="ECO:0007669"/>
    <property type="project" value="InterPro"/>
</dbReference>
<dbReference type="InterPro" id="IPR003593">
    <property type="entry name" value="AAA+_ATPase"/>
</dbReference>
<keyword evidence="1" id="KW-0813">Transport</keyword>
<dbReference type="SUPFAM" id="SSF52540">
    <property type="entry name" value="P-loop containing nucleoside triphosphate hydrolases"/>
    <property type="match status" value="1"/>
</dbReference>
<keyword evidence="7" id="KW-1185">Reference proteome</keyword>
<evidence type="ECO:0000259" key="5">
    <source>
        <dbReference type="PROSITE" id="PS50893"/>
    </source>
</evidence>
<evidence type="ECO:0000256" key="4">
    <source>
        <dbReference type="SAM" id="MobiDB-lite"/>
    </source>
</evidence>
<evidence type="ECO:0000313" key="7">
    <source>
        <dbReference type="Proteomes" id="UP000198506"/>
    </source>
</evidence>
<dbReference type="PANTHER" id="PTHR42788:SF20">
    <property type="entry name" value="ABC TRANSPORTER ATP-BINDING PROTEIN"/>
    <property type="match status" value="1"/>
</dbReference>
<dbReference type="InterPro" id="IPR017871">
    <property type="entry name" value="ABC_transporter-like_CS"/>
</dbReference>
<keyword evidence="3 6" id="KW-0067">ATP-binding</keyword>
<sequence>MSAVEVAGVTKVFETRTDTVRALDEVSLTVADGEFVALIGPSGCGKSTLMRLIADLDEPSEGEVRVFGMPARTARLERAYGIAFQQAGLLPWRTVRANVELPLELHGASAAARRARADELVELVGLGDFADHHPDQLSGGMQQRVAIARSLAEHPRLLLMDEPFGALDEMTRERLQGELLRIRTETGAAVVFVTHSIPEAVFLADRVVVMSPRPGRITEIVDIDRPDATADAESMRESDAFFRSVTAVREALHGGGAAAESAATHGASTRGVETR</sequence>
<accession>A0AA94HL18</accession>
<name>A0AA94HL18_9MICO</name>
<dbReference type="PROSITE" id="PS00211">
    <property type="entry name" value="ABC_TRANSPORTER_1"/>
    <property type="match status" value="1"/>
</dbReference>
<feature type="region of interest" description="Disordered" evidence="4">
    <location>
        <begin position="255"/>
        <end position="275"/>
    </location>
</feature>
<dbReference type="Proteomes" id="UP000198506">
    <property type="component" value="Unassembled WGS sequence"/>
</dbReference>
<gene>
    <name evidence="6" type="ORF">SAMN04487783_0263</name>
</gene>